<comment type="caution">
    <text evidence="11">The sequence shown here is derived from an EMBL/GenBank/DDBJ whole genome shotgun (WGS) entry which is preliminary data.</text>
</comment>
<dbReference type="PROSITE" id="PS00028">
    <property type="entry name" value="ZINC_FINGER_C2H2_1"/>
    <property type="match status" value="5"/>
</dbReference>
<keyword evidence="7" id="KW-0539">Nucleus</keyword>
<name>A0A556V821_BAGYA</name>
<sequence length="415" mass="48890">MARPGKRALRREEFVLELACEWGSCQEMFGGMEEFCHHVETHYQDLTAESQDPDIPDEVHSCLWQDCGFCSVECDGELLRHMLFHCYHTKLKQWGLAMLKTHPDLGDCSVGLQNRNIVPEVQDSFLCLWMHCETNMDNPEWYYRHVEMHAHCLEVNKENVLFCGWKDCEASFKGRFKLREHMRSHTQEKLVACPTCGGMFANNTKFFDHIRRQTSIEVNHYKCPLCDMTCPSPSSLRNHIKFRHSNEKPYSCDYCEYSCKNLIDLRKHLETHSSEPAYHCDFADCNYSTRSLHSIKNHYKRVHEGDYTPRYKCHVCEQCFTRGNNLTAHLRKKHQFKWPSGHPRFRYKEHEDGFMRLQLIRYESVELTEQLMQEQQEEGDSVPQTQCLQSGEVSGETEHPVIKINTTKDKGKDFR</sequence>
<evidence type="ECO:0000256" key="7">
    <source>
        <dbReference type="ARBA" id="ARBA00023242"/>
    </source>
</evidence>
<gene>
    <name evidence="11" type="ORF">Baya_14177</name>
</gene>
<dbReference type="InterPro" id="IPR051574">
    <property type="entry name" value="ZnF_E-box_Homeobox"/>
</dbReference>
<evidence type="ECO:0000256" key="2">
    <source>
        <dbReference type="ARBA" id="ARBA00022723"/>
    </source>
</evidence>
<organism evidence="11 12">
    <name type="scientific">Bagarius yarrelli</name>
    <name type="common">Goonch</name>
    <name type="synonym">Bagrus yarrelli</name>
    <dbReference type="NCBI Taxonomy" id="175774"/>
    <lineage>
        <taxon>Eukaryota</taxon>
        <taxon>Metazoa</taxon>
        <taxon>Chordata</taxon>
        <taxon>Craniata</taxon>
        <taxon>Vertebrata</taxon>
        <taxon>Euteleostomi</taxon>
        <taxon>Actinopterygii</taxon>
        <taxon>Neopterygii</taxon>
        <taxon>Teleostei</taxon>
        <taxon>Ostariophysi</taxon>
        <taxon>Siluriformes</taxon>
        <taxon>Sisoridae</taxon>
        <taxon>Sisorinae</taxon>
        <taxon>Bagarius</taxon>
    </lineage>
</organism>
<proteinExistence type="predicted"/>
<dbReference type="PROSITE" id="PS50157">
    <property type="entry name" value="ZINC_FINGER_C2H2_2"/>
    <property type="match status" value="5"/>
</dbReference>
<dbReference type="EMBL" id="VCAZ01000151">
    <property type="protein sequence ID" value="TSY98091.1"/>
    <property type="molecule type" value="Genomic_DNA"/>
</dbReference>
<keyword evidence="4 8" id="KW-0863">Zinc-finger</keyword>
<feature type="region of interest" description="Disordered" evidence="9">
    <location>
        <begin position="389"/>
        <end position="415"/>
    </location>
</feature>
<keyword evidence="3" id="KW-0677">Repeat</keyword>
<evidence type="ECO:0000256" key="5">
    <source>
        <dbReference type="ARBA" id="ARBA00022833"/>
    </source>
</evidence>
<dbReference type="InterPro" id="IPR013087">
    <property type="entry name" value="Znf_C2H2_type"/>
</dbReference>
<dbReference type="GO" id="GO:0000981">
    <property type="term" value="F:DNA-binding transcription factor activity, RNA polymerase II-specific"/>
    <property type="evidence" value="ECO:0007669"/>
    <property type="project" value="TreeGrafter"/>
</dbReference>
<feature type="domain" description="C2H2-type" evidence="10">
    <location>
        <begin position="221"/>
        <end position="249"/>
    </location>
</feature>
<evidence type="ECO:0000256" key="3">
    <source>
        <dbReference type="ARBA" id="ARBA00022737"/>
    </source>
</evidence>
<feature type="domain" description="C2H2-type" evidence="10">
    <location>
        <begin position="278"/>
        <end position="308"/>
    </location>
</feature>
<dbReference type="Gene3D" id="3.30.160.60">
    <property type="entry name" value="Classic Zinc Finger"/>
    <property type="match status" value="4"/>
</dbReference>
<feature type="domain" description="C2H2-type" evidence="10">
    <location>
        <begin position="161"/>
        <end position="190"/>
    </location>
</feature>
<feature type="compositionally biased region" description="Basic and acidic residues" evidence="9">
    <location>
        <begin position="396"/>
        <end position="415"/>
    </location>
</feature>
<evidence type="ECO:0000313" key="11">
    <source>
        <dbReference type="EMBL" id="TSY98091.1"/>
    </source>
</evidence>
<dbReference type="GO" id="GO:0000978">
    <property type="term" value="F:RNA polymerase II cis-regulatory region sequence-specific DNA binding"/>
    <property type="evidence" value="ECO:0007669"/>
    <property type="project" value="TreeGrafter"/>
</dbReference>
<evidence type="ECO:0000313" key="12">
    <source>
        <dbReference type="Proteomes" id="UP000319801"/>
    </source>
</evidence>
<dbReference type="SUPFAM" id="SSF57667">
    <property type="entry name" value="beta-beta-alpha zinc fingers"/>
    <property type="match status" value="2"/>
</dbReference>
<evidence type="ECO:0000256" key="9">
    <source>
        <dbReference type="SAM" id="MobiDB-lite"/>
    </source>
</evidence>
<dbReference type="GO" id="GO:0045892">
    <property type="term" value="P:negative regulation of DNA-templated transcription"/>
    <property type="evidence" value="ECO:0007669"/>
    <property type="project" value="UniProtKB-ARBA"/>
</dbReference>
<evidence type="ECO:0000256" key="4">
    <source>
        <dbReference type="ARBA" id="ARBA00022771"/>
    </source>
</evidence>
<accession>A0A556V821</accession>
<evidence type="ECO:0000256" key="8">
    <source>
        <dbReference type="PROSITE-ProRule" id="PRU00042"/>
    </source>
</evidence>
<reference evidence="11 12" key="1">
    <citation type="journal article" date="2019" name="Genome Biol. Evol.">
        <title>Whole-Genome Sequencing of the Giant Devil Catfish, Bagarius yarrelli.</title>
        <authorList>
            <person name="Jiang W."/>
            <person name="Lv Y."/>
            <person name="Cheng L."/>
            <person name="Yang K."/>
            <person name="Chao B."/>
            <person name="Wang X."/>
            <person name="Li Y."/>
            <person name="Pan X."/>
            <person name="You X."/>
            <person name="Zhang Y."/>
            <person name="Yang J."/>
            <person name="Li J."/>
            <person name="Zhang X."/>
            <person name="Liu S."/>
            <person name="Sun C."/>
            <person name="Yang J."/>
            <person name="Shi Q."/>
        </authorList>
    </citation>
    <scope>NUCLEOTIDE SEQUENCE [LARGE SCALE GENOMIC DNA]</scope>
    <source>
        <strain evidence="11">JWS20170419001</strain>
        <tissue evidence="11">Muscle</tissue>
    </source>
</reference>
<evidence type="ECO:0000256" key="1">
    <source>
        <dbReference type="ARBA" id="ARBA00004123"/>
    </source>
</evidence>
<dbReference type="AlphaFoldDB" id="A0A556V821"/>
<evidence type="ECO:0000259" key="10">
    <source>
        <dbReference type="PROSITE" id="PS50157"/>
    </source>
</evidence>
<protein>
    <submittedName>
        <fullName evidence="11">Histone H4 transcription factor</fullName>
    </submittedName>
</protein>
<dbReference type="Proteomes" id="UP000319801">
    <property type="component" value="Unassembled WGS sequence"/>
</dbReference>
<dbReference type="GO" id="GO:0005634">
    <property type="term" value="C:nucleus"/>
    <property type="evidence" value="ECO:0007669"/>
    <property type="project" value="UniProtKB-SubCell"/>
</dbReference>
<evidence type="ECO:0000256" key="6">
    <source>
        <dbReference type="ARBA" id="ARBA00023125"/>
    </source>
</evidence>
<dbReference type="GO" id="GO:0008270">
    <property type="term" value="F:zinc ion binding"/>
    <property type="evidence" value="ECO:0007669"/>
    <property type="project" value="UniProtKB-KW"/>
</dbReference>
<keyword evidence="5" id="KW-0862">Zinc</keyword>
<comment type="subcellular location">
    <subcellularLocation>
        <location evidence="1">Nucleus</location>
    </subcellularLocation>
</comment>
<dbReference type="OrthoDB" id="10039931at2759"/>
<keyword evidence="6" id="KW-0238">DNA-binding</keyword>
<keyword evidence="12" id="KW-1185">Reference proteome</keyword>
<keyword evidence="2" id="KW-0479">Metal-binding</keyword>
<feature type="domain" description="C2H2-type" evidence="10">
    <location>
        <begin position="311"/>
        <end position="339"/>
    </location>
</feature>
<dbReference type="PANTHER" id="PTHR24391">
    <property type="entry name" value="HISTONE H4 TRANSCRIPTION FACTOR-RELATED"/>
    <property type="match status" value="1"/>
</dbReference>
<feature type="domain" description="C2H2-type" evidence="10">
    <location>
        <begin position="250"/>
        <end position="277"/>
    </location>
</feature>
<dbReference type="PANTHER" id="PTHR24391:SF26">
    <property type="entry name" value="HISTONE H4 TRANSCRIPTION FACTOR"/>
    <property type="match status" value="1"/>
</dbReference>
<dbReference type="Pfam" id="PF00096">
    <property type="entry name" value="zf-C2H2"/>
    <property type="match status" value="3"/>
</dbReference>
<dbReference type="SMART" id="SM00355">
    <property type="entry name" value="ZnF_C2H2"/>
    <property type="match status" value="9"/>
</dbReference>
<dbReference type="InterPro" id="IPR036236">
    <property type="entry name" value="Znf_C2H2_sf"/>
</dbReference>